<dbReference type="EMBL" id="CP059733">
    <property type="protein sequence ID" value="WDE08350.1"/>
    <property type="molecule type" value="Genomic_DNA"/>
</dbReference>
<dbReference type="InterPro" id="IPR052350">
    <property type="entry name" value="Metallo-dep_Lactonases"/>
</dbReference>
<sequence>MENIIDPHLHLFDLSRGDYFWLAPHNPPFWQDKAKIHRSFTESDLTPAPLKLAGFVHIEAGFDNDCPWREIAYLEQSCRLPFKSVAFIDIALEEKLFDQQLKRLLTYPSVAGCRYILDQDPAGLLRRPRVQSNITRLAEAGLSFDLQMPLSDSKAVSAFAGILEQTPALKVIINHAGWPPYHSQPVATDEDNAWQAGLERLSCFPSVAVKCSGWEMARRQYKMSWAKSVISRCLSAFGHQRVMLASNFPLCLFSGSYAGLWQDYLTLALSEKQLNAVLYDNAANWYGLK</sequence>
<gene>
    <name evidence="3" type="ORF">SG34_022340</name>
</gene>
<dbReference type="SUPFAM" id="SSF51556">
    <property type="entry name" value="Metallo-dependent hydrolases"/>
    <property type="match status" value="1"/>
</dbReference>
<accession>A0AAE9Z7U1</accession>
<organism evidence="3 4">
    <name type="scientific">Thalassomonas viridans</name>
    <dbReference type="NCBI Taxonomy" id="137584"/>
    <lineage>
        <taxon>Bacteria</taxon>
        <taxon>Pseudomonadati</taxon>
        <taxon>Pseudomonadota</taxon>
        <taxon>Gammaproteobacteria</taxon>
        <taxon>Alteromonadales</taxon>
        <taxon>Colwelliaceae</taxon>
        <taxon>Thalassomonas</taxon>
    </lineage>
</organism>
<reference evidence="3 4" key="2">
    <citation type="journal article" date="2022" name="Mar. Drugs">
        <title>Bioassay-Guided Fractionation Leads to the Detection of Cholic Acid Generated by the Rare Thalassomonas sp.</title>
        <authorList>
            <person name="Pheiffer F."/>
            <person name="Schneider Y.K."/>
            <person name="Hansen E.H."/>
            <person name="Andersen J.H."/>
            <person name="Isaksson J."/>
            <person name="Busche T."/>
            <person name="R C."/>
            <person name="Kalinowski J."/>
            <person name="Zyl L.V."/>
            <person name="Trindade M."/>
        </authorList>
    </citation>
    <scope>NUCLEOTIDE SEQUENCE [LARGE SCALE GENOMIC DNA]</scope>
    <source>
        <strain evidence="3 4">XOM25</strain>
    </source>
</reference>
<dbReference type="GO" id="GO:0016787">
    <property type="term" value="F:hydrolase activity"/>
    <property type="evidence" value="ECO:0007669"/>
    <property type="project" value="InterPro"/>
</dbReference>
<proteinExistence type="inferred from homology"/>
<evidence type="ECO:0000256" key="1">
    <source>
        <dbReference type="ARBA" id="ARBA00038310"/>
    </source>
</evidence>
<name>A0AAE9Z7U1_9GAMM</name>
<evidence type="ECO:0000259" key="2">
    <source>
        <dbReference type="Pfam" id="PF04909"/>
    </source>
</evidence>
<dbReference type="InterPro" id="IPR006680">
    <property type="entry name" value="Amidohydro-rel"/>
</dbReference>
<feature type="domain" description="Amidohydrolase-related" evidence="2">
    <location>
        <begin position="5"/>
        <end position="288"/>
    </location>
</feature>
<reference evidence="3 4" key="1">
    <citation type="journal article" date="2015" name="Genome Announc.">
        <title>Draft Genome Sequences of Marine Isolates of Thalassomonas viridans and Thalassomonas actiniarum.</title>
        <authorList>
            <person name="Olonade I."/>
            <person name="van Zyl L.J."/>
            <person name="Trindade M."/>
        </authorList>
    </citation>
    <scope>NUCLEOTIDE SEQUENCE [LARGE SCALE GENOMIC DNA]</scope>
    <source>
        <strain evidence="3 4">XOM25</strain>
    </source>
</reference>
<keyword evidence="4" id="KW-1185">Reference proteome</keyword>
<comment type="similarity">
    <text evidence="1">Belongs to the metallo-dependent hydrolases superfamily.</text>
</comment>
<dbReference type="PANTHER" id="PTHR43569:SF2">
    <property type="entry name" value="AMIDOHYDROLASE-RELATED DOMAIN-CONTAINING PROTEIN"/>
    <property type="match status" value="1"/>
</dbReference>
<dbReference type="Pfam" id="PF04909">
    <property type="entry name" value="Amidohydro_2"/>
    <property type="match status" value="1"/>
</dbReference>
<protein>
    <submittedName>
        <fullName evidence="3">Amidohydrolase family protein</fullName>
    </submittedName>
</protein>
<dbReference type="KEGG" id="tvd:SG34_022340"/>
<dbReference type="Gene3D" id="3.20.20.140">
    <property type="entry name" value="Metal-dependent hydrolases"/>
    <property type="match status" value="1"/>
</dbReference>
<dbReference type="Proteomes" id="UP000032352">
    <property type="component" value="Chromosome"/>
</dbReference>
<dbReference type="AlphaFoldDB" id="A0AAE9Z7U1"/>
<evidence type="ECO:0000313" key="4">
    <source>
        <dbReference type="Proteomes" id="UP000032352"/>
    </source>
</evidence>
<dbReference type="PANTHER" id="PTHR43569">
    <property type="entry name" value="AMIDOHYDROLASE"/>
    <property type="match status" value="1"/>
</dbReference>
<evidence type="ECO:0000313" key="3">
    <source>
        <dbReference type="EMBL" id="WDE08350.1"/>
    </source>
</evidence>
<dbReference type="InterPro" id="IPR032466">
    <property type="entry name" value="Metal_Hydrolase"/>
</dbReference>